<accession>A0ABN9QG45</accession>
<evidence type="ECO:0000313" key="2">
    <source>
        <dbReference type="EMBL" id="CAK0803721.1"/>
    </source>
</evidence>
<feature type="region of interest" description="Disordered" evidence="1">
    <location>
        <begin position="20"/>
        <end position="83"/>
    </location>
</feature>
<organism evidence="2 3">
    <name type="scientific">Prorocentrum cordatum</name>
    <dbReference type="NCBI Taxonomy" id="2364126"/>
    <lineage>
        <taxon>Eukaryota</taxon>
        <taxon>Sar</taxon>
        <taxon>Alveolata</taxon>
        <taxon>Dinophyceae</taxon>
        <taxon>Prorocentrales</taxon>
        <taxon>Prorocentraceae</taxon>
        <taxon>Prorocentrum</taxon>
    </lineage>
</organism>
<protein>
    <submittedName>
        <fullName evidence="2">Uncharacterized protein</fullName>
    </submittedName>
</protein>
<comment type="caution">
    <text evidence="2">The sequence shown here is derived from an EMBL/GenBank/DDBJ whole genome shotgun (WGS) entry which is preliminary data.</text>
</comment>
<evidence type="ECO:0000313" key="3">
    <source>
        <dbReference type="Proteomes" id="UP001189429"/>
    </source>
</evidence>
<name>A0ABN9QG45_9DINO</name>
<dbReference type="EMBL" id="CAUYUJ010003070">
    <property type="protein sequence ID" value="CAK0803721.1"/>
    <property type="molecule type" value="Genomic_DNA"/>
</dbReference>
<keyword evidence="3" id="KW-1185">Reference proteome</keyword>
<gene>
    <name evidence="2" type="ORF">PCOR1329_LOCUS10783</name>
</gene>
<feature type="compositionally biased region" description="Low complexity" evidence="1">
    <location>
        <begin position="52"/>
        <end position="81"/>
    </location>
</feature>
<sequence length="294" mass="31014">MAPRISSAWTAAASFLLERPPAHRREPRPAGFSLCDRTDKRWSLHGGPGRPGPAAGHTAAPAARPSRPVAAAAPPRPAQGRARARASVVHASGLDPTGARQAAQRIARAGFGAAPAPWGLLIGPPGSGERGPPPPPRRCGVRRFFIPLVQGFRAFPCAEGLGAWVAPAGAADGFRGSSGRAQSARRGGGTARIRHEVASSRPRLSFEGTVLQWQGFVYPPCVGSWWTAGPRASEVASGSAFWAQADEARRARPPIPVCFCMFVVSTVALPFPRRLAVSRGVAWCPVVSRRARRC</sequence>
<proteinExistence type="predicted"/>
<dbReference type="Proteomes" id="UP001189429">
    <property type="component" value="Unassembled WGS sequence"/>
</dbReference>
<reference evidence="2" key="1">
    <citation type="submission" date="2023-10" db="EMBL/GenBank/DDBJ databases">
        <authorList>
            <person name="Chen Y."/>
            <person name="Shah S."/>
            <person name="Dougan E. K."/>
            <person name="Thang M."/>
            <person name="Chan C."/>
        </authorList>
    </citation>
    <scope>NUCLEOTIDE SEQUENCE [LARGE SCALE GENOMIC DNA]</scope>
</reference>
<evidence type="ECO:0000256" key="1">
    <source>
        <dbReference type="SAM" id="MobiDB-lite"/>
    </source>
</evidence>